<reference evidence="1 2" key="1">
    <citation type="submission" date="2022-06" db="EMBL/GenBank/DDBJ databases">
        <title>Haloarcula sp. a new haloarchaeum isolate from saline soil.</title>
        <authorList>
            <person name="Strakova D."/>
            <person name="Galisteo C."/>
            <person name="Sanchez-Porro C."/>
            <person name="Ventosa A."/>
        </authorList>
    </citation>
    <scope>NUCLEOTIDE SEQUENCE [LARGE SCALE GENOMIC DNA]</scope>
    <source>
        <strain evidence="1 2">S1CR25-12</strain>
    </source>
</reference>
<dbReference type="InterPro" id="IPR029063">
    <property type="entry name" value="SAM-dependent_MTases_sf"/>
</dbReference>
<evidence type="ECO:0008006" key="3">
    <source>
        <dbReference type="Google" id="ProtNLM"/>
    </source>
</evidence>
<dbReference type="EMBL" id="JAMQON010000004">
    <property type="protein sequence ID" value="MDS0260482.1"/>
    <property type="molecule type" value="Genomic_DNA"/>
</dbReference>
<organism evidence="1 2">
    <name type="scientific">Haloarcula saliterrae</name>
    <dbReference type="NCBI Taxonomy" id="2950534"/>
    <lineage>
        <taxon>Archaea</taxon>
        <taxon>Methanobacteriati</taxon>
        <taxon>Methanobacteriota</taxon>
        <taxon>Stenosarchaea group</taxon>
        <taxon>Halobacteria</taxon>
        <taxon>Halobacteriales</taxon>
        <taxon>Haloarculaceae</taxon>
        <taxon>Haloarcula</taxon>
    </lineage>
</organism>
<comment type="caution">
    <text evidence="1">The sequence shown here is derived from an EMBL/GenBank/DDBJ whole genome shotgun (WGS) entry which is preliminary data.</text>
</comment>
<name>A0ABU2FE33_9EURY</name>
<dbReference type="RefSeq" id="WP_310920160.1">
    <property type="nucleotide sequence ID" value="NZ_JAMQON010000004.1"/>
</dbReference>
<protein>
    <recommendedName>
        <fullName evidence="3">Class I SAM-dependent methyltransferase</fullName>
    </recommendedName>
</protein>
<sequence>MTGSFQRYLRAKRTVDDRALDRRLVGALREALAARAAERDGALRVLEIGAGIGTMLTRFLAWDVLPAGDTRYVALDVQADNVSALREYLSAWAADHDVSIAGEERLTLDDGTRRVTVEPVVAEAIDYADAAAPEYDLLVGAALLDVVDRDALGTLLGAVAPGGLYYFPITFDGATRFRPGHPADRDVERRYHEHMDAKPGGDSRAGGDVLDRLHRLDGTTLLDVAGSDWVVRPVDGAYPGDEAYFLRHILDTVEGAVGEVADGDAEWLDDWLARRREQVAAGELLYLTHQLDFLGRVEG</sequence>
<dbReference type="SUPFAM" id="SSF53335">
    <property type="entry name" value="S-adenosyl-L-methionine-dependent methyltransferases"/>
    <property type="match status" value="1"/>
</dbReference>
<keyword evidence="2" id="KW-1185">Reference proteome</keyword>
<dbReference type="Proteomes" id="UP001259659">
    <property type="component" value="Unassembled WGS sequence"/>
</dbReference>
<gene>
    <name evidence="1" type="ORF">NDI56_13840</name>
</gene>
<dbReference type="Gene3D" id="3.40.50.150">
    <property type="entry name" value="Vaccinia Virus protein VP39"/>
    <property type="match status" value="1"/>
</dbReference>
<accession>A0ABU2FE33</accession>
<evidence type="ECO:0000313" key="2">
    <source>
        <dbReference type="Proteomes" id="UP001259659"/>
    </source>
</evidence>
<proteinExistence type="predicted"/>
<evidence type="ECO:0000313" key="1">
    <source>
        <dbReference type="EMBL" id="MDS0260482.1"/>
    </source>
</evidence>